<dbReference type="EMBL" id="JADUNO010000019">
    <property type="protein sequence ID" value="MBH1639379.1"/>
    <property type="molecule type" value="Genomic_DNA"/>
</dbReference>
<organism evidence="3 4">
    <name type="scientific">Stenotrophomonas maltophilia</name>
    <name type="common">Pseudomonas maltophilia</name>
    <name type="synonym">Xanthomonas maltophilia</name>
    <dbReference type="NCBI Taxonomy" id="40324"/>
    <lineage>
        <taxon>Bacteria</taxon>
        <taxon>Pseudomonadati</taxon>
        <taxon>Pseudomonadota</taxon>
        <taxon>Gammaproteobacteria</taxon>
        <taxon>Lysobacterales</taxon>
        <taxon>Lysobacteraceae</taxon>
        <taxon>Stenotrophomonas</taxon>
        <taxon>Stenotrophomonas maltophilia group</taxon>
    </lineage>
</organism>
<dbReference type="EMBL" id="RAUE01000019">
    <property type="protein sequence ID" value="MBA0311726.1"/>
    <property type="molecule type" value="Genomic_DNA"/>
</dbReference>
<reference evidence="2" key="4">
    <citation type="submission" date="2020-11" db="EMBL/GenBank/DDBJ databases">
        <title>Enhanced detection system for hospital associated transmission using whole genome sequencing surveillance.</title>
        <authorList>
            <person name="Harrison L.H."/>
            <person name="Van Tyne D."/>
            <person name="Marsh J.W."/>
            <person name="Griffith M.P."/>
            <person name="Snyder D.J."/>
            <person name="Cooper V.S."/>
            <person name="Mustapha M."/>
        </authorList>
    </citation>
    <scope>NUCLEOTIDE SEQUENCE</scope>
    <source>
        <strain evidence="2">STEN00092</strain>
    </source>
</reference>
<evidence type="ECO:0000313" key="3">
    <source>
        <dbReference type="EMBL" id="PZS93986.1"/>
    </source>
</evidence>
<dbReference type="Proteomes" id="UP000616785">
    <property type="component" value="Unassembled WGS sequence"/>
</dbReference>
<dbReference type="AlphaFoldDB" id="A0A0K2IL57"/>
<name>A0A0K2IL57_STEMA</name>
<protein>
    <submittedName>
        <fullName evidence="3">Uncharacterized protein</fullName>
    </submittedName>
</protein>
<dbReference type="Proteomes" id="UP000249614">
    <property type="component" value="Unassembled WGS sequence"/>
</dbReference>
<sequence length="100" mass="10919">MVHAMNAQFLPLSMKTEATLSVYGQLGNHAVVRIPGRRLPGLILQADTVAGFLAQLQEAQACLRSGRAQRTDAELDMLIDVLQQWYALIESRLADAGEAL</sequence>
<dbReference type="EMBL" id="LXXM01000112">
    <property type="protein sequence ID" value="PZS93986.1"/>
    <property type="molecule type" value="Genomic_DNA"/>
</dbReference>
<reference evidence="3 4" key="1">
    <citation type="submission" date="2016-05" db="EMBL/GenBank/DDBJ databases">
        <authorList>
            <person name="Lavstsen T."/>
            <person name="Jespersen J.S."/>
        </authorList>
    </citation>
    <scope>NUCLEOTIDE SEQUENCE [LARGE SCALE GENOMIC DNA]</scope>
    <source>
        <strain evidence="3 4">SM-5815</strain>
    </source>
</reference>
<evidence type="ECO:0000313" key="1">
    <source>
        <dbReference type="EMBL" id="MBA0311726.1"/>
    </source>
</evidence>
<reference evidence="1" key="2">
    <citation type="submission" date="2018-09" db="EMBL/GenBank/DDBJ databases">
        <authorList>
            <person name="Groschel M."/>
            <person name="Kohl T."/>
            <person name="Conchillo-Sole O."/>
            <person name="Mamat U."/>
            <person name="Yero D."/>
            <person name="Niemann S."/>
            <person name="Daura X."/>
            <person name="Gibert I."/>
        </authorList>
    </citation>
    <scope>NUCLEOTIDE SEQUENCE</scope>
    <source>
        <strain evidence="1">OG156</strain>
    </source>
</reference>
<dbReference type="InterPro" id="IPR053801">
    <property type="entry name" value="DUF6959"/>
</dbReference>
<dbReference type="Pfam" id="PF22281">
    <property type="entry name" value="DUF6959"/>
    <property type="match status" value="1"/>
</dbReference>
<comment type="caution">
    <text evidence="3">The sequence shown here is derived from an EMBL/GenBank/DDBJ whole genome shotgun (WGS) entry which is preliminary data.</text>
</comment>
<evidence type="ECO:0000313" key="4">
    <source>
        <dbReference type="Proteomes" id="UP000249614"/>
    </source>
</evidence>
<proteinExistence type="predicted"/>
<accession>A0A0K2IL57</accession>
<gene>
    <name evidence="3" type="ORF">A7X83_00335</name>
    <name evidence="1" type="ORF">D7Y33_12035</name>
    <name evidence="2" type="ORF">I5U57_07985</name>
</gene>
<evidence type="ECO:0000313" key="2">
    <source>
        <dbReference type="EMBL" id="MBH1639379.1"/>
    </source>
</evidence>
<dbReference type="OrthoDB" id="281433at2"/>
<reference evidence="1" key="3">
    <citation type="journal article" date="2020" name="Front. Microbiol.">
        <title>Genetic Variants of the DSF Quorum Sensing System in Stenotrophomonas maltophilia Influence Virulence and Resistance Phenotypes Among Genotypically Diverse Clinical Isolates.</title>
        <authorList>
            <person name="Yero D."/>
            <person name="Huedo P."/>
            <person name="Conchillo-Sole O."/>
            <person name="Martinez-Servat S."/>
            <person name="Mamat U."/>
            <person name="Coves X."/>
            <person name="Llanas F."/>
            <person name="Roca I."/>
            <person name="Vila J."/>
            <person name="Schaible U.E."/>
            <person name="Daura X."/>
            <person name="Gibert I."/>
        </authorList>
    </citation>
    <scope>NUCLEOTIDE SEQUENCE</scope>
    <source>
        <strain evidence="1">OG156</strain>
    </source>
</reference>
<dbReference type="Proteomes" id="UP000822271">
    <property type="component" value="Unassembled WGS sequence"/>
</dbReference>